<evidence type="ECO:0000313" key="6">
    <source>
        <dbReference type="Proteomes" id="UP000489190"/>
    </source>
</evidence>
<dbReference type="RefSeq" id="WP_153330443.1">
    <property type="nucleotide sequence ID" value="NZ_WIWI01000077.1"/>
</dbReference>
<comment type="caution">
    <text evidence="5">The sequence shown here is derived from an EMBL/GenBank/DDBJ whole genome shotgun (WGS) entry which is preliminary data.</text>
</comment>
<dbReference type="PANTHER" id="PTHR30461:SF2">
    <property type="entry name" value="SERINE RECOMBINASE PINE-RELATED"/>
    <property type="match status" value="1"/>
</dbReference>
<dbReference type="PROSITE" id="PS51736">
    <property type="entry name" value="RECOMBINASES_3"/>
    <property type="match status" value="1"/>
</dbReference>
<dbReference type="InterPro" id="IPR038109">
    <property type="entry name" value="DNA_bind_recomb_sf"/>
</dbReference>
<dbReference type="GO" id="GO:0000150">
    <property type="term" value="F:DNA strand exchange activity"/>
    <property type="evidence" value="ECO:0007669"/>
    <property type="project" value="InterPro"/>
</dbReference>
<evidence type="ECO:0000256" key="3">
    <source>
        <dbReference type="SAM" id="MobiDB-lite"/>
    </source>
</evidence>
<dbReference type="InterPro" id="IPR050639">
    <property type="entry name" value="SSR_resolvase"/>
</dbReference>
<evidence type="ECO:0000259" key="4">
    <source>
        <dbReference type="PROSITE" id="PS51736"/>
    </source>
</evidence>
<proteinExistence type="predicted"/>
<name>A0A7X1XI34_9PSED</name>
<dbReference type="Gene3D" id="3.40.50.1390">
    <property type="entry name" value="Resolvase, N-terminal catalytic domain"/>
    <property type="match status" value="1"/>
</dbReference>
<dbReference type="PANTHER" id="PTHR30461">
    <property type="entry name" value="DNA-INVERTASE FROM LAMBDOID PROPHAGE"/>
    <property type="match status" value="1"/>
</dbReference>
<evidence type="ECO:0000256" key="2">
    <source>
        <dbReference type="ARBA" id="ARBA00023172"/>
    </source>
</evidence>
<dbReference type="InterPro" id="IPR006119">
    <property type="entry name" value="Resolv_N"/>
</dbReference>
<dbReference type="GO" id="GO:0003677">
    <property type="term" value="F:DNA binding"/>
    <property type="evidence" value="ECO:0007669"/>
    <property type="project" value="UniProtKB-KW"/>
</dbReference>
<dbReference type="Gene3D" id="3.90.1750.20">
    <property type="entry name" value="Putative Large Serine Recombinase, Chain B, Domain 2"/>
    <property type="match status" value="1"/>
</dbReference>
<gene>
    <name evidence="5" type="ORF">GHO39_22520</name>
</gene>
<organism evidence="5 6">
    <name type="scientific">Pseudomonas helleri</name>
    <dbReference type="NCBI Taxonomy" id="1608996"/>
    <lineage>
        <taxon>Bacteria</taxon>
        <taxon>Pseudomonadati</taxon>
        <taxon>Pseudomonadota</taxon>
        <taxon>Gammaproteobacteria</taxon>
        <taxon>Pseudomonadales</taxon>
        <taxon>Pseudomonadaceae</taxon>
        <taxon>Pseudomonas</taxon>
    </lineage>
</organism>
<dbReference type="Pfam" id="PF00239">
    <property type="entry name" value="Resolvase"/>
    <property type="match status" value="1"/>
</dbReference>
<keyword evidence="2" id="KW-0233">DNA recombination</keyword>
<dbReference type="SMART" id="SM00857">
    <property type="entry name" value="Resolvase"/>
    <property type="match status" value="1"/>
</dbReference>
<protein>
    <recommendedName>
        <fullName evidence="4">Resolvase/invertase-type recombinase catalytic domain-containing protein</fullName>
    </recommendedName>
</protein>
<reference evidence="5 6" key="1">
    <citation type="submission" date="2019-10" db="EMBL/GenBank/DDBJ databases">
        <title>Evaluation of single-gene subtyping targets for Pseudomonas.</title>
        <authorList>
            <person name="Reichler S.J."/>
            <person name="Orsi R.H."/>
            <person name="Wiedmann M."/>
            <person name="Martin N.H."/>
            <person name="Murphy S.I."/>
        </authorList>
    </citation>
    <scope>NUCLEOTIDE SEQUENCE [LARGE SCALE GENOMIC DNA]</scope>
    <source>
        <strain evidence="5 6">FSL R10-3254</strain>
    </source>
</reference>
<feature type="region of interest" description="Disordered" evidence="3">
    <location>
        <begin position="1"/>
        <end position="34"/>
    </location>
</feature>
<dbReference type="SUPFAM" id="SSF53041">
    <property type="entry name" value="Resolvase-like"/>
    <property type="match status" value="1"/>
</dbReference>
<accession>A0A7X1XI34</accession>
<dbReference type="Proteomes" id="UP000489190">
    <property type="component" value="Unassembled WGS sequence"/>
</dbReference>
<sequence length="432" mass="49692">MTSTAPSGSETAGYAYIRHSTKRQGGDDKDSVSRQKTSIRALAKQYGLEIPDENFYYENGVSAFSGKNRTHGKLKELIDQIDGMRIRKGDYVFVESIDRLTRQRLLQAKELVNGLLEKGIILVTTLDNQKYQKATLENGIDDLTQDILLSVISKRAWDESNTKSIRRKSAWDKAKEAAEKDLKPFNAKRPPYGIQFNENTGKFELDPIKSKEVEAVFESLKMQGVTNTIKMINQTSVHKWTSQRVKDLFITKYPIGYLYSQKKIDGQMVFDKYIENYYPPIVSFQLFEEARLAKSNRKSKNSTGRVAADNSNIFRHSAVCDICNESMFFSNNSNGKAKYINLSCRNNFEAKNKCSNRFKFDLAVYVLFEIVRRSEIIYKLSSNYTPKPDERSPLDDYYDEFGEIQKSGIAQPERNNFSQNSKYVWDFLALRI</sequence>
<feature type="compositionally biased region" description="Polar residues" evidence="3">
    <location>
        <begin position="1"/>
        <end position="10"/>
    </location>
</feature>
<dbReference type="CDD" id="cd00338">
    <property type="entry name" value="Ser_Recombinase"/>
    <property type="match status" value="1"/>
</dbReference>
<feature type="domain" description="Resolvase/invertase-type recombinase catalytic" evidence="4">
    <location>
        <begin position="12"/>
        <end position="178"/>
    </location>
</feature>
<dbReference type="InterPro" id="IPR036162">
    <property type="entry name" value="Resolvase-like_N_sf"/>
</dbReference>
<dbReference type="AlphaFoldDB" id="A0A7X1XI34"/>
<dbReference type="EMBL" id="WIWI01000077">
    <property type="protein sequence ID" value="MQT91888.1"/>
    <property type="molecule type" value="Genomic_DNA"/>
</dbReference>
<evidence type="ECO:0000256" key="1">
    <source>
        <dbReference type="ARBA" id="ARBA00023125"/>
    </source>
</evidence>
<feature type="compositionally biased region" description="Basic and acidic residues" evidence="3">
    <location>
        <begin position="24"/>
        <end position="33"/>
    </location>
</feature>
<keyword evidence="1" id="KW-0238">DNA-binding</keyword>
<evidence type="ECO:0000313" key="5">
    <source>
        <dbReference type="EMBL" id="MQT91888.1"/>
    </source>
</evidence>